<accession>A0AAN8K787</accession>
<evidence type="ECO:0000313" key="2">
    <source>
        <dbReference type="EMBL" id="KAK6189763.1"/>
    </source>
</evidence>
<dbReference type="EMBL" id="JAZGQO010000002">
    <property type="protein sequence ID" value="KAK6189763.1"/>
    <property type="molecule type" value="Genomic_DNA"/>
</dbReference>
<proteinExistence type="predicted"/>
<reference evidence="2 3" key="1">
    <citation type="submission" date="2024-01" db="EMBL/GenBank/DDBJ databases">
        <title>The genome of the rayed Mediterranean limpet Patella caerulea (Linnaeus, 1758).</title>
        <authorList>
            <person name="Anh-Thu Weber A."/>
            <person name="Halstead-Nussloch G."/>
        </authorList>
    </citation>
    <scope>NUCLEOTIDE SEQUENCE [LARGE SCALE GENOMIC DNA]</scope>
    <source>
        <strain evidence="2">AATW-2023a</strain>
        <tissue evidence="2">Whole specimen</tissue>
    </source>
</reference>
<evidence type="ECO:0000313" key="3">
    <source>
        <dbReference type="Proteomes" id="UP001347796"/>
    </source>
</evidence>
<keyword evidence="3" id="KW-1185">Reference proteome</keyword>
<feature type="region of interest" description="Disordered" evidence="1">
    <location>
        <begin position="53"/>
        <end position="75"/>
    </location>
</feature>
<name>A0AAN8K787_PATCE</name>
<organism evidence="2 3">
    <name type="scientific">Patella caerulea</name>
    <name type="common">Rayed Mediterranean limpet</name>
    <dbReference type="NCBI Taxonomy" id="87958"/>
    <lineage>
        <taxon>Eukaryota</taxon>
        <taxon>Metazoa</taxon>
        <taxon>Spiralia</taxon>
        <taxon>Lophotrochozoa</taxon>
        <taxon>Mollusca</taxon>
        <taxon>Gastropoda</taxon>
        <taxon>Patellogastropoda</taxon>
        <taxon>Patelloidea</taxon>
        <taxon>Patellidae</taxon>
        <taxon>Patella</taxon>
    </lineage>
</organism>
<dbReference type="AlphaFoldDB" id="A0AAN8K787"/>
<dbReference type="PROSITE" id="PS51257">
    <property type="entry name" value="PROKAR_LIPOPROTEIN"/>
    <property type="match status" value="1"/>
</dbReference>
<comment type="caution">
    <text evidence="2">The sequence shown here is derived from an EMBL/GenBank/DDBJ whole genome shotgun (WGS) entry which is preliminary data.</text>
</comment>
<sequence length="140" mass="16002">MQQRPTERTNRTLLRHREALITPSTLGSCDYDRPVPLIPHRLSEYDQQENINNAASGEDFVSGDDTASDEDVVSGDDVASDRLDDINSASLFTPQNGDQTFPKYIDTTTRSFSYTRLDRQTMNQRPNSYRELNVQDRDNK</sequence>
<dbReference type="Proteomes" id="UP001347796">
    <property type="component" value="Unassembled WGS sequence"/>
</dbReference>
<gene>
    <name evidence="2" type="ORF">SNE40_001759</name>
</gene>
<evidence type="ECO:0000256" key="1">
    <source>
        <dbReference type="SAM" id="MobiDB-lite"/>
    </source>
</evidence>
<feature type="compositionally biased region" description="Polar residues" evidence="1">
    <location>
        <begin position="116"/>
        <end position="127"/>
    </location>
</feature>
<feature type="region of interest" description="Disordered" evidence="1">
    <location>
        <begin position="116"/>
        <end position="140"/>
    </location>
</feature>
<protein>
    <submittedName>
        <fullName evidence="2">Uncharacterized protein</fullName>
    </submittedName>
</protein>